<feature type="non-terminal residue" evidence="1">
    <location>
        <position position="1"/>
    </location>
</feature>
<dbReference type="PANTHER" id="PTHR28620">
    <property type="entry name" value="CENTROMERE PROTEIN V"/>
    <property type="match status" value="1"/>
</dbReference>
<dbReference type="Proteomes" id="UP000485058">
    <property type="component" value="Unassembled WGS sequence"/>
</dbReference>
<evidence type="ECO:0000313" key="2">
    <source>
        <dbReference type="Proteomes" id="UP000485058"/>
    </source>
</evidence>
<gene>
    <name evidence="1" type="ORF">HaLaN_16188</name>
</gene>
<comment type="caution">
    <text evidence="1">The sequence shown here is derived from an EMBL/GenBank/DDBJ whole genome shotgun (WGS) entry which is preliminary data.</text>
</comment>
<dbReference type="EMBL" id="BLLF01001433">
    <property type="protein sequence ID" value="GFH19269.1"/>
    <property type="molecule type" value="Genomic_DNA"/>
</dbReference>
<keyword evidence="2" id="KW-1185">Reference proteome</keyword>
<dbReference type="AlphaFoldDB" id="A0A699ZIC1"/>
<feature type="non-terminal residue" evidence="1">
    <location>
        <position position="98"/>
    </location>
</feature>
<organism evidence="1 2">
    <name type="scientific">Haematococcus lacustris</name>
    <name type="common">Green alga</name>
    <name type="synonym">Haematococcus pluvialis</name>
    <dbReference type="NCBI Taxonomy" id="44745"/>
    <lineage>
        <taxon>Eukaryota</taxon>
        <taxon>Viridiplantae</taxon>
        <taxon>Chlorophyta</taxon>
        <taxon>core chlorophytes</taxon>
        <taxon>Chlorophyceae</taxon>
        <taxon>CS clade</taxon>
        <taxon>Chlamydomonadales</taxon>
        <taxon>Haematococcaceae</taxon>
        <taxon>Haematococcus</taxon>
    </lineage>
</organism>
<proteinExistence type="predicted"/>
<dbReference type="InterPro" id="IPR052355">
    <property type="entry name" value="CENP-V-like"/>
</dbReference>
<sequence length="98" mass="11236">MKRNTHVMVPEDKFTLLSGEDCITTYQFNTKVARHQFCNFYRPRSHPHAYAVTIYCVAPGTYTDIKVVNFDGQHWEEVIEESGIRKLASKPVADTEGV</sequence>
<accession>A0A699ZIC1</accession>
<dbReference type="Gene3D" id="2.170.150.70">
    <property type="match status" value="1"/>
</dbReference>
<dbReference type="InterPro" id="IPR011057">
    <property type="entry name" value="Mss4-like_sf"/>
</dbReference>
<name>A0A699ZIC1_HAELA</name>
<dbReference type="PANTHER" id="PTHR28620:SF1">
    <property type="entry name" value="CENP-V_GFA DOMAIN-CONTAINING PROTEIN"/>
    <property type="match status" value="1"/>
</dbReference>
<protein>
    <submittedName>
        <fullName evidence="1">40S ribosomal S5</fullName>
    </submittedName>
</protein>
<reference evidence="1 2" key="1">
    <citation type="submission" date="2020-02" db="EMBL/GenBank/DDBJ databases">
        <title>Draft genome sequence of Haematococcus lacustris strain NIES-144.</title>
        <authorList>
            <person name="Morimoto D."/>
            <person name="Nakagawa S."/>
            <person name="Yoshida T."/>
            <person name="Sawayama S."/>
        </authorList>
    </citation>
    <scope>NUCLEOTIDE SEQUENCE [LARGE SCALE GENOMIC DNA]</scope>
    <source>
        <strain evidence="1 2">NIES-144</strain>
    </source>
</reference>
<dbReference type="SUPFAM" id="SSF51316">
    <property type="entry name" value="Mss4-like"/>
    <property type="match status" value="1"/>
</dbReference>
<evidence type="ECO:0000313" key="1">
    <source>
        <dbReference type="EMBL" id="GFH19269.1"/>
    </source>
</evidence>